<comment type="caution">
    <text evidence="1">The sequence shown here is derived from an EMBL/GenBank/DDBJ whole genome shotgun (WGS) entry which is preliminary data.</text>
</comment>
<dbReference type="Proteomes" id="UP000828251">
    <property type="component" value="Unassembled WGS sequence"/>
</dbReference>
<organism evidence="1 2">
    <name type="scientific">Gossypium stocksii</name>
    <dbReference type="NCBI Taxonomy" id="47602"/>
    <lineage>
        <taxon>Eukaryota</taxon>
        <taxon>Viridiplantae</taxon>
        <taxon>Streptophyta</taxon>
        <taxon>Embryophyta</taxon>
        <taxon>Tracheophyta</taxon>
        <taxon>Spermatophyta</taxon>
        <taxon>Magnoliopsida</taxon>
        <taxon>eudicotyledons</taxon>
        <taxon>Gunneridae</taxon>
        <taxon>Pentapetalae</taxon>
        <taxon>rosids</taxon>
        <taxon>malvids</taxon>
        <taxon>Malvales</taxon>
        <taxon>Malvaceae</taxon>
        <taxon>Malvoideae</taxon>
        <taxon>Gossypium</taxon>
    </lineage>
</organism>
<reference evidence="1 2" key="1">
    <citation type="journal article" date="2021" name="Plant Biotechnol. J.">
        <title>Multi-omics assisted identification of the key and species-specific regulatory components of drought-tolerant mechanisms in Gossypium stocksii.</title>
        <authorList>
            <person name="Yu D."/>
            <person name="Ke L."/>
            <person name="Zhang D."/>
            <person name="Wu Y."/>
            <person name="Sun Y."/>
            <person name="Mei J."/>
            <person name="Sun J."/>
            <person name="Sun Y."/>
        </authorList>
    </citation>
    <scope>NUCLEOTIDE SEQUENCE [LARGE SCALE GENOMIC DNA]</scope>
    <source>
        <strain evidence="2">cv. E1</strain>
        <tissue evidence="1">Leaf</tissue>
    </source>
</reference>
<evidence type="ECO:0000313" key="1">
    <source>
        <dbReference type="EMBL" id="KAH1130606.1"/>
    </source>
</evidence>
<keyword evidence="2" id="KW-1185">Reference proteome</keyword>
<proteinExistence type="predicted"/>
<accession>A0A9D4ALU3</accession>
<name>A0A9D4ALU3_9ROSI</name>
<dbReference type="AlphaFoldDB" id="A0A9D4ALU3"/>
<sequence>MDMDSEVKQVSRESFASLRYVSVQELEGNTILLSSSSDNPELGTEALTRMVREVLEKVF</sequence>
<dbReference type="EMBL" id="JAIQCV010000001">
    <property type="protein sequence ID" value="KAH1130606.1"/>
    <property type="molecule type" value="Genomic_DNA"/>
</dbReference>
<gene>
    <name evidence="1" type="ORF">J1N35_001984</name>
</gene>
<evidence type="ECO:0000313" key="2">
    <source>
        <dbReference type="Proteomes" id="UP000828251"/>
    </source>
</evidence>
<protein>
    <submittedName>
        <fullName evidence="1">Uncharacterized protein</fullName>
    </submittedName>
</protein>